<dbReference type="EMBL" id="LAZR01067157">
    <property type="protein sequence ID" value="KKK52169.1"/>
    <property type="molecule type" value="Genomic_DNA"/>
</dbReference>
<dbReference type="Gene3D" id="3.40.50.2000">
    <property type="entry name" value="Glycogen Phosphorylase B"/>
    <property type="match status" value="1"/>
</dbReference>
<proteinExistence type="predicted"/>
<accession>A0A0F8YDD8</accession>
<gene>
    <name evidence="1" type="ORF">LCGC14_3107630</name>
</gene>
<organism evidence="1">
    <name type="scientific">marine sediment metagenome</name>
    <dbReference type="NCBI Taxonomy" id="412755"/>
    <lineage>
        <taxon>unclassified sequences</taxon>
        <taxon>metagenomes</taxon>
        <taxon>ecological metagenomes</taxon>
    </lineage>
</organism>
<protein>
    <submittedName>
        <fullName evidence="1">Uncharacterized protein</fullName>
    </submittedName>
</protein>
<comment type="caution">
    <text evidence="1">The sequence shown here is derived from an EMBL/GenBank/DDBJ whole genome shotgun (WGS) entry which is preliminary data.</text>
</comment>
<dbReference type="AlphaFoldDB" id="A0A0F8YDD8"/>
<name>A0A0F8YDD8_9ZZZZ</name>
<sequence>MNGTDQLRDISFEIHEFDSDFDATNGRFVDTASVMKNLDLIITIDTSIGHLAGALG</sequence>
<evidence type="ECO:0000313" key="1">
    <source>
        <dbReference type="EMBL" id="KKK52169.1"/>
    </source>
</evidence>
<dbReference type="SUPFAM" id="SSF53756">
    <property type="entry name" value="UDP-Glycosyltransferase/glycogen phosphorylase"/>
    <property type="match status" value="1"/>
</dbReference>
<reference evidence="1" key="1">
    <citation type="journal article" date="2015" name="Nature">
        <title>Complex archaea that bridge the gap between prokaryotes and eukaryotes.</title>
        <authorList>
            <person name="Spang A."/>
            <person name="Saw J.H."/>
            <person name="Jorgensen S.L."/>
            <person name="Zaremba-Niedzwiedzka K."/>
            <person name="Martijn J."/>
            <person name="Lind A.E."/>
            <person name="van Eijk R."/>
            <person name="Schleper C."/>
            <person name="Guy L."/>
            <person name="Ettema T.J."/>
        </authorList>
    </citation>
    <scope>NUCLEOTIDE SEQUENCE</scope>
</reference>
<feature type="non-terminal residue" evidence="1">
    <location>
        <position position="56"/>
    </location>
</feature>